<evidence type="ECO:0000313" key="9">
    <source>
        <dbReference type="EMBL" id="QDH23225.1"/>
    </source>
</evidence>
<keyword evidence="5 7" id="KW-1133">Transmembrane helix</keyword>
<feature type="transmembrane region" description="Helical" evidence="7">
    <location>
        <begin position="363"/>
        <end position="388"/>
    </location>
</feature>
<feature type="transmembrane region" description="Helical" evidence="7">
    <location>
        <begin position="74"/>
        <end position="93"/>
    </location>
</feature>
<dbReference type="RefSeq" id="WP_141449762.1">
    <property type="nucleotide sequence ID" value="NZ_CP041217.1"/>
</dbReference>
<evidence type="ECO:0000259" key="8">
    <source>
        <dbReference type="PROSITE" id="PS50850"/>
    </source>
</evidence>
<dbReference type="InterPro" id="IPR011701">
    <property type="entry name" value="MFS"/>
</dbReference>
<dbReference type="SUPFAM" id="SSF103473">
    <property type="entry name" value="MFS general substrate transporter"/>
    <property type="match status" value="1"/>
</dbReference>
<dbReference type="InterPro" id="IPR005829">
    <property type="entry name" value="Sugar_transporter_CS"/>
</dbReference>
<keyword evidence="10" id="KW-1185">Reference proteome</keyword>
<evidence type="ECO:0000256" key="1">
    <source>
        <dbReference type="ARBA" id="ARBA00004651"/>
    </source>
</evidence>
<dbReference type="InterPro" id="IPR036259">
    <property type="entry name" value="MFS_trans_sf"/>
</dbReference>
<keyword evidence="6 7" id="KW-0472">Membrane</keyword>
<evidence type="ECO:0000256" key="4">
    <source>
        <dbReference type="ARBA" id="ARBA00022692"/>
    </source>
</evidence>
<dbReference type="Gene3D" id="1.20.1250.20">
    <property type="entry name" value="MFS general substrate transporter like domains"/>
    <property type="match status" value="1"/>
</dbReference>
<feature type="transmembrane region" description="Helical" evidence="7">
    <location>
        <begin position="161"/>
        <end position="181"/>
    </location>
</feature>
<feature type="transmembrane region" description="Helical" evidence="7">
    <location>
        <begin position="99"/>
        <end position="120"/>
    </location>
</feature>
<evidence type="ECO:0000256" key="7">
    <source>
        <dbReference type="SAM" id="Phobius"/>
    </source>
</evidence>
<proteinExistence type="predicted"/>
<dbReference type="EMBL" id="CP041217">
    <property type="protein sequence ID" value="QDH23225.1"/>
    <property type="molecule type" value="Genomic_DNA"/>
</dbReference>
<feature type="transmembrane region" description="Helical" evidence="7">
    <location>
        <begin position="46"/>
        <end position="62"/>
    </location>
</feature>
<evidence type="ECO:0000256" key="5">
    <source>
        <dbReference type="ARBA" id="ARBA00022989"/>
    </source>
</evidence>
<dbReference type="PANTHER" id="PTHR42718">
    <property type="entry name" value="MAJOR FACILITATOR SUPERFAMILY MULTIDRUG TRANSPORTER MFSC"/>
    <property type="match status" value="1"/>
</dbReference>
<dbReference type="AlphaFoldDB" id="A0A4Y6V4N1"/>
<dbReference type="Pfam" id="PF07690">
    <property type="entry name" value="MFS_1"/>
    <property type="match status" value="1"/>
</dbReference>
<feature type="domain" description="Major facilitator superfamily (MFS) profile" evidence="8">
    <location>
        <begin position="8"/>
        <end position="463"/>
    </location>
</feature>
<sequence length="463" mass="49426">MNRRSQTLMIAVGLGVMLNPLNSSMVSMALPSLQEAFALDFASVSWIIFAFYVCSAAAQPVMGRMSDVLGRRRIFLTGLFVSMIASFAAAFAPTFGWLVALRILQSIGTSMMIAVGMAIVRVHVLGKQGSALAILSIFLSGAAAIGPFVGGFLIHAWDWRAIFLVNVPVAAFAFLLAWRVLPRDTPKKALDGPPPSRRTRMRQLDPVGILLFGSGLTALMLGLLAVSSSGTLSAKSVGLGLAGMVLLAIWVRHEWRHPSPFVPVRMFVRYPELSRVNLEFMLVNLLFYSIFFGLPSYLQSVRGLSELHAGWLMLSLGLCSLLAAPFAGRGVDRLGPRPLLLLSAVLMAGGSLGLAVIGTQVSVLWFVPILAAFGIANGLNGVAMQAALFEHTPAAMAGVTSGLFHTSRYLGTILSSLLIASVMGGAFTHDGLHRLGCILSVCTLVLVWTGRAGFGRTSRSPNR</sequence>
<feature type="transmembrane region" description="Helical" evidence="7">
    <location>
        <begin position="339"/>
        <end position="357"/>
    </location>
</feature>
<evidence type="ECO:0000313" key="10">
    <source>
        <dbReference type="Proteomes" id="UP000316968"/>
    </source>
</evidence>
<feature type="transmembrane region" description="Helical" evidence="7">
    <location>
        <begin position="409"/>
        <end position="427"/>
    </location>
</feature>
<dbReference type="OrthoDB" id="102502at2"/>
<feature type="transmembrane region" description="Helical" evidence="7">
    <location>
        <begin position="309"/>
        <end position="327"/>
    </location>
</feature>
<dbReference type="PROSITE" id="PS50850">
    <property type="entry name" value="MFS"/>
    <property type="match status" value="1"/>
</dbReference>
<dbReference type="Proteomes" id="UP000316968">
    <property type="component" value="Chromosome"/>
</dbReference>
<feature type="transmembrane region" description="Helical" evidence="7">
    <location>
        <begin position="232"/>
        <end position="251"/>
    </location>
</feature>
<dbReference type="CDD" id="cd17321">
    <property type="entry name" value="MFS_MMR_MDR_like"/>
    <property type="match status" value="1"/>
</dbReference>
<dbReference type="Gene3D" id="1.20.1720.10">
    <property type="entry name" value="Multidrug resistance protein D"/>
    <property type="match status" value="1"/>
</dbReference>
<name>A0A4Y6V4N1_SACBS</name>
<evidence type="ECO:0000256" key="2">
    <source>
        <dbReference type="ARBA" id="ARBA00022448"/>
    </source>
</evidence>
<evidence type="ECO:0000256" key="6">
    <source>
        <dbReference type="ARBA" id="ARBA00023136"/>
    </source>
</evidence>
<dbReference type="PROSITE" id="PS00216">
    <property type="entry name" value="SUGAR_TRANSPORT_1"/>
    <property type="match status" value="1"/>
</dbReference>
<keyword evidence="2" id="KW-0813">Transport</keyword>
<accession>A0A4Y6V4N1</accession>
<dbReference type="KEGG" id="saca:FFV09_21590"/>
<feature type="transmembrane region" description="Helical" evidence="7">
    <location>
        <begin position="276"/>
        <end position="297"/>
    </location>
</feature>
<reference evidence="9 10" key="1">
    <citation type="submission" date="2019-06" db="EMBL/GenBank/DDBJ databases">
        <title>Saccharibacillus brassicae sp. nov., an endophytic bacterium isolated from Chinese cabbage seeds (Brassica pekinensis).</title>
        <authorList>
            <person name="Jiang L."/>
            <person name="Lee J."/>
            <person name="Kim S.W."/>
        </authorList>
    </citation>
    <scope>NUCLEOTIDE SEQUENCE [LARGE SCALE GENOMIC DNA]</scope>
    <source>
        <strain evidence="10">KCTC 43072 / ATSA2</strain>
    </source>
</reference>
<feature type="transmembrane region" description="Helical" evidence="7">
    <location>
        <begin position="132"/>
        <end position="155"/>
    </location>
</feature>
<dbReference type="InterPro" id="IPR020846">
    <property type="entry name" value="MFS_dom"/>
</dbReference>
<keyword evidence="4 7" id="KW-0812">Transmembrane</keyword>
<feature type="transmembrane region" description="Helical" evidence="7">
    <location>
        <begin position="207"/>
        <end position="226"/>
    </location>
</feature>
<keyword evidence="3" id="KW-1003">Cell membrane</keyword>
<protein>
    <submittedName>
        <fullName evidence="9">MFS transporter</fullName>
    </submittedName>
</protein>
<dbReference type="GO" id="GO:0005886">
    <property type="term" value="C:plasma membrane"/>
    <property type="evidence" value="ECO:0007669"/>
    <property type="project" value="UniProtKB-SubCell"/>
</dbReference>
<evidence type="ECO:0000256" key="3">
    <source>
        <dbReference type="ARBA" id="ARBA00022475"/>
    </source>
</evidence>
<dbReference type="GO" id="GO:0022857">
    <property type="term" value="F:transmembrane transporter activity"/>
    <property type="evidence" value="ECO:0007669"/>
    <property type="project" value="InterPro"/>
</dbReference>
<comment type="subcellular location">
    <subcellularLocation>
        <location evidence="1">Cell membrane</location>
        <topology evidence="1">Multi-pass membrane protein</topology>
    </subcellularLocation>
</comment>
<feature type="transmembrane region" description="Helical" evidence="7">
    <location>
        <begin position="433"/>
        <end position="454"/>
    </location>
</feature>
<organism evidence="9 10">
    <name type="scientific">Saccharibacillus brassicae</name>
    <dbReference type="NCBI Taxonomy" id="2583377"/>
    <lineage>
        <taxon>Bacteria</taxon>
        <taxon>Bacillati</taxon>
        <taxon>Bacillota</taxon>
        <taxon>Bacilli</taxon>
        <taxon>Bacillales</taxon>
        <taxon>Paenibacillaceae</taxon>
        <taxon>Saccharibacillus</taxon>
    </lineage>
</organism>
<dbReference type="PANTHER" id="PTHR42718:SF46">
    <property type="entry name" value="BLR6921 PROTEIN"/>
    <property type="match status" value="1"/>
</dbReference>
<gene>
    <name evidence="9" type="ORF">FFV09_21590</name>
</gene>